<evidence type="ECO:0000313" key="2">
    <source>
        <dbReference type="Proteomes" id="UP000886595"/>
    </source>
</evidence>
<gene>
    <name evidence="1" type="ORF">Bca52824_010082</name>
</gene>
<dbReference type="EMBL" id="JAAMPC010000002">
    <property type="protein sequence ID" value="KAG2327354.1"/>
    <property type="molecule type" value="Genomic_DNA"/>
</dbReference>
<sequence>MDRGEVRSLLSLFIPLLDGNGHSSSGASLLHHELPHDRHPRVILGVGLNAKPDLSIETWAHQKVLNASRRRGFRLLEILPIERIKRFIYGWWICLPFLLFC</sequence>
<reference evidence="1 2" key="1">
    <citation type="submission" date="2020-02" db="EMBL/GenBank/DDBJ databases">
        <authorList>
            <person name="Ma Q."/>
            <person name="Huang Y."/>
            <person name="Song X."/>
            <person name="Pei D."/>
        </authorList>
    </citation>
    <scope>NUCLEOTIDE SEQUENCE [LARGE SCALE GENOMIC DNA]</scope>
    <source>
        <strain evidence="1">Sxm20200214</strain>
        <tissue evidence="1">Leaf</tissue>
    </source>
</reference>
<keyword evidence="2" id="KW-1185">Reference proteome</keyword>
<name>A0A8X8B7E0_BRACI</name>
<evidence type="ECO:0000313" key="1">
    <source>
        <dbReference type="EMBL" id="KAG2327354.1"/>
    </source>
</evidence>
<organism evidence="1 2">
    <name type="scientific">Brassica carinata</name>
    <name type="common">Ethiopian mustard</name>
    <name type="synonym">Abyssinian cabbage</name>
    <dbReference type="NCBI Taxonomy" id="52824"/>
    <lineage>
        <taxon>Eukaryota</taxon>
        <taxon>Viridiplantae</taxon>
        <taxon>Streptophyta</taxon>
        <taxon>Embryophyta</taxon>
        <taxon>Tracheophyta</taxon>
        <taxon>Spermatophyta</taxon>
        <taxon>Magnoliopsida</taxon>
        <taxon>eudicotyledons</taxon>
        <taxon>Gunneridae</taxon>
        <taxon>Pentapetalae</taxon>
        <taxon>rosids</taxon>
        <taxon>malvids</taxon>
        <taxon>Brassicales</taxon>
        <taxon>Brassicaceae</taxon>
        <taxon>Brassiceae</taxon>
        <taxon>Brassica</taxon>
    </lineage>
</organism>
<comment type="caution">
    <text evidence="1">The sequence shown here is derived from an EMBL/GenBank/DDBJ whole genome shotgun (WGS) entry which is preliminary data.</text>
</comment>
<dbReference type="Proteomes" id="UP000886595">
    <property type="component" value="Unassembled WGS sequence"/>
</dbReference>
<dbReference type="AlphaFoldDB" id="A0A8X8B7E0"/>
<proteinExistence type="predicted"/>
<accession>A0A8X8B7E0</accession>
<protein>
    <submittedName>
        <fullName evidence="1">Uncharacterized protein</fullName>
    </submittedName>
</protein>